<evidence type="ECO:0000313" key="2">
    <source>
        <dbReference type="EMBL" id="GAW26058.1"/>
    </source>
</evidence>
<feature type="compositionally biased region" description="Low complexity" evidence="1">
    <location>
        <begin position="20"/>
        <end position="29"/>
    </location>
</feature>
<evidence type="ECO:0000256" key="1">
    <source>
        <dbReference type="SAM" id="MobiDB-lite"/>
    </source>
</evidence>
<reference evidence="2" key="1">
    <citation type="submission" date="2016-03" db="EMBL/GenBank/DDBJ databases">
        <title>Draft genome sequence of Rosellinia necatrix.</title>
        <authorList>
            <person name="Kanematsu S."/>
        </authorList>
    </citation>
    <scope>NUCLEOTIDE SEQUENCE [LARGE SCALE GENOMIC DNA]</scope>
    <source>
        <strain evidence="2">W97</strain>
    </source>
</reference>
<dbReference type="AlphaFoldDB" id="A0A1S8A7I9"/>
<proteinExistence type="predicted"/>
<dbReference type="Proteomes" id="UP000054516">
    <property type="component" value="Unassembled WGS sequence"/>
</dbReference>
<accession>A0A1S8A7I9</accession>
<feature type="region of interest" description="Disordered" evidence="1">
    <location>
        <begin position="15"/>
        <end position="37"/>
    </location>
</feature>
<dbReference type="EMBL" id="DF977465">
    <property type="protein sequence ID" value="GAW26058.1"/>
    <property type="molecule type" value="Genomic_DNA"/>
</dbReference>
<sequence length="50" mass="5466">MCENIASSKFRILQERSHRGSSCQSSSSRELGGTIPTVSNSKYKLAKSMS</sequence>
<evidence type="ECO:0000313" key="3">
    <source>
        <dbReference type="Proteomes" id="UP000054516"/>
    </source>
</evidence>
<protein>
    <submittedName>
        <fullName evidence="2">Uncharacterized protein</fullName>
    </submittedName>
</protein>
<organism evidence="2">
    <name type="scientific">Rosellinia necatrix</name>
    <name type="common">White root-rot fungus</name>
    <dbReference type="NCBI Taxonomy" id="77044"/>
    <lineage>
        <taxon>Eukaryota</taxon>
        <taxon>Fungi</taxon>
        <taxon>Dikarya</taxon>
        <taxon>Ascomycota</taxon>
        <taxon>Pezizomycotina</taxon>
        <taxon>Sordariomycetes</taxon>
        <taxon>Xylariomycetidae</taxon>
        <taxon>Xylariales</taxon>
        <taxon>Xylariaceae</taxon>
        <taxon>Rosellinia</taxon>
    </lineage>
</organism>
<name>A0A1S8A7I9_ROSNE</name>
<keyword evidence="3" id="KW-1185">Reference proteome</keyword>
<gene>
    <name evidence="2" type="ORF">SAMD00023353_2000820</name>
</gene>